<feature type="chain" id="PRO_5002521961" description="Copper acquisition factor BIM1-like domain-containing protein" evidence="8">
    <location>
        <begin position="20"/>
        <end position="241"/>
    </location>
</feature>
<keyword evidence="7" id="KW-0449">Lipoprotein</keyword>
<keyword evidence="4 8" id="KW-0732">Signal</keyword>
<dbReference type="AlphaFoldDB" id="A0A0F7SF61"/>
<accession>A0A0F7SF61</accession>
<evidence type="ECO:0000256" key="5">
    <source>
        <dbReference type="ARBA" id="ARBA00023136"/>
    </source>
</evidence>
<evidence type="ECO:0000256" key="6">
    <source>
        <dbReference type="ARBA" id="ARBA00023180"/>
    </source>
</evidence>
<dbReference type="CDD" id="cd21176">
    <property type="entry name" value="LPMO_auxiliary-like"/>
    <property type="match status" value="1"/>
</dbReference>
<comment type="subcellular location">
    <subcellularLocation>
        <location evidence="1">Cell membrane</location>
        <topology evidence="1">Lipid-anchor</topology>
        <topology evidence="1">GPI-anchor</topology>
    </subcellularLocation>
</comment>
<dbReference type="EMBL" id="LN483167">
    <property type="protein sequence ID" value="CDZ96775.1"/>
    <property type="molecule type" value="Genomic_DNA"/>
</dbReference>
<evidence type="ECO:0000256" key="4">
    <source>
        <dbReference type="ARBA" id="ARBA00022729"/>
    </source>
</evidence>
<dbReference type="GO" id="GO:0005886">
    <property type="term" value="C:plasma membrane"/>
    <property type="evidence" value="ECO:0007669"/>
    <property type="project" value="UniProtKB-SubCell"/>
</dbReference>
<dbReference type="InterPro" id="IPR046530">
    <property type="entry name" value="BIM1-like_dom"/>
</dbReference>
<feature type="domain" description="Copper acquisition factor BIM1-like" evidence="9">
    <location>
        <begin position="34"/>
        <end position="171"/>
    </location>
</feature>
<evidence type="ECO:0000256" key="2">
    <source>
        <dbReference type="ARBA" id="ARBA00022475"/>
    </source>
</evidence>
<proteinExistence type="predicted"/>
<protein>
    <recommendedName>
        <fullName evidence="9">Copper acquisition factor BIM1-like domain-containing protein</fullName>
    </recommendedName>
</protein>
<dbReference type="PANTHER" id="PTHR34992">
    <property type="entry name" value="HYPHAL ANASTAMOSIS-7 PROTEIN"/>
    <property type="match status" value="1"/>
</dbReference>
<reference evidence="10" key="1">
    <citation type="submission" date="2014-08" db="EMBL/GenBank/DDBJ databases">
        <authorList>
            <person name="Sharma Rahul"/>
            <person name="Thines Marco"/>
        </authorList>
    </citation>
    <scope>NUCLEOTIDE SEQUENCE</scope>
</reference>
<evidence type="ECO:0000256" key="3">
    <source>
        <dbReference type="ARBA" id="ARBA00022622"/>
    </source>
</evidence>
<name>A0A0F7SF61_PHARH</name>
<evidence type="ECO:0000259" key="9">
    <source>
        <dbReference type="Pfam" id="PF20238"/>
    </source>
</evidence>
<keyword evidence="3" id="KW-0336">GPI-anchor</keyword>
<keyword evidence="5" id="KW-0472">Membrane</keyword>
<evidence type="ECO:0000256" key="1">
    <source>
        <dbReference type="ARBA" id="ARBA00004609"/>
    </source>
</evidence>
<keyword evidence="2" id="KW-1003">Cell membrane</keyword>
<evidence type="ECO:0000256" key="7">
    <source>
        <dbReference type="ARBA" id="ARBA00023288"/>
    </source>
</evidence>
<evidence type="ECO:0000256" key="8">
    <source>
        <dbReference type="SAM" id="SignalP"/>
    </source>
</evidence>
<sequence length="241" mass="24407">MLASTLLALLPIGASLVNAAALLDIRAAPTVPIVALAYPPSRGLSLDTNKIAPCGGYAIGGRINYPLTGGDLSLTQSRDAKDLQFSYSTSANPQSVSDFKPLLAENITQLYKGTTCVSSPNLTTLGLSAGDQITIKVEYQSGPSATRFYECADLNLVAASSFTKPTYNCTNIIESTQTRGNAAQSAQSVVSSAAATAQASSSSVAAAAATSTSAISGASNLKIGGMGTLGFLAVLAAFVAL</sequence>
<keyword evidence="6" id="KW-0325">Glycoprotein</keyword>
<evidence type="ECO:0000313" key="10">
    <source>
        <dbReference type="EMBL" id="CDZ96775.1"/>
    </source>
</evidence>
<dbReference type="GO" id="GO:0098552">
    <property type="term" value="C:side of membrane"/>
    <property type="evidence" value="ECO:0007669"/>
    <property type="project" value="UniProtKB-KW"/>
</dbReference>
<organism evidence="10">
    <name type="scientific">Phaffia rhodozyma</name>
    <name type="common">Yeast</name>
    <name type="synonym">Xanthophyllomyces dendrorhous</name>
    <dbReference type="NCBI Taxonomy" id="264483"/>
    <lineage>
        <taxon>Eukaryota</taxon>
        <taxon>Fungi</taxon>
        <taxon>Dikarya</taxon>
        <taxon>Basidiomycota</taxon>
        <taxon>Agaricomycotina</taxon>
        <taxon>Tremellomycetes</taxon>
        <taxon>Cystofilobasidiales</taxon>
        <taxon>Mrakiaceae</taxon>
        <taxon>Phaffia</taxon>
    </lineage>
</organism>
<dbReference type="Pfam" id="PF20238">
    <property type="entry name" value="BIM1-like_dom"/>
    <property type="match status" value="1"/>
</dbReference>
<dbReference type="InterPro" id="IPR046936">
    <property type="entry name" value="BIM1-like"/>
</dbReference>
<dbReference type="PANTHER" id="PTHR34992:SF5">
    <property type="entry name" value="ANCHORED PROTEIN, PUTATIVE (AFU_ORTHOLOGUE AFUA_6G02800)-RELATED"/>
    <property type="match status" value="1"/>
</dbReference>
<feature type="signal peptide" evidence="8">
    <location>
        <begin position="1"/>
        <end position="19"/>
    </location>
</feature>